<dbReference type="Gramene" id="PNT75542">
    <property type="protein sequence ID" value="PNT75542"/>
    <property type="gene ID" value="BRADI_1g34335v3"/>
</dbReference>
<reference evidence="1" key="2">
    <citation type="submission" date="2017-06" db="EMBL/GenBank/DDBJ databases">
        <title>WGS assembly of Brachypodium distachyon.</title>
        <authorList>
            <consortium name="The International Brachypodium Initiative"/>
            <person name="Lucas S."/>
            <person name="Harmon-Smith M."/>
            <person name="Lail K."/>
            <person name="Tice H."/>
            <person name="Grimwood J."/>
            <person name="Bruce D."/>
            <person name="Barry K."/>
            <person name="Shu S."/>
            <person name="Lindquist E."/>
            <person name="Wang M."/>
            <person name="Pitluck S."/>
            <person name="Vogel J.P."/>
            <person name="Garvin D.F."/>
            <person name="Mockler T.C."/>
            <person name="Schmutz J."/>
            <person name="Rokhsar D."/>
            <person name="Bevan M.W."/>
        </authorList>
    </citation>
    <scope>NUCLEOTIDE SEQUENCE</scope>
    <source>
        <strain evidence="1">Bd21</strain>
    </source>
</reference>
<dbReference type="EMBL" id="CM000880">
    <property type="protein sequence ID" value="PNT75542.1"/>
    <property type="molecule type" value="Genomic_DNA"/>
</dbReference>
<dbReference type="Proteomes" id="UP000008810">
    <property type="component" value="Chromosome 1"/>
</dbReference>
<dbReference type="AlphaFoldDB" id="A0A2K2DMP4"/>
<name>A0A2K2DMP4_BRADI</name>
<accession>A0A2K2DMP4</accession>
<keyword evidence="3" id="KW-1185">Reference proteome</keyword>
<evidence type="ECO:0000313" key="2">
    <source>
        <dbReference type="EnsemblPlants" id="PNT75542"/>
    </source>
</evidence>
<reference evidence="1 2" key="1">
    <citation type="journal article" date="2010" name="Nature">
        <title>Genome sequencing and analysis of the model grass Brachypodium distachyon.</title>
        <authorList>
            <consortium name="International Brachypodium Initiative"/>
        </authorList>
    </citation>
    <scope>NUCLEOTIDE SEQUENCE [LARGE SCALE GENOMIC DNA]</scope>
    <source>
        <strain evidence="1 2">Bd21</strain>
    </source>
</reference>
<organism evidence="1">
    <name type="scientific">Brachypodium distachyon</name>
    <name type="common">Purple false brome</name>
    <name type="synonym">Trachynia distachya</name>
    <dbReference type="NCBI Taxonomy" id="15368"/>
    <lineage>
        <taxon>Eukaryota</taxon>
        <taxon>Viridiplantae</taxon>
        <taxon>Streptophyta</taxon>
        <taxon>Embryophyta</taxon>
        <taxon>Tracheophyta</taxon>
        <taxon>Spermatophyta</taxon>
        <taxon>Magnoliopsida</taxon>
        <taxon>Liliopsida</taxon>
        <taxon>Poales</taxon>
        <taxon>Poaceae</taxon>
        <taxon>BOP clade</taxon>
        <taxon>Pooideae</taxon>
        <taxon>Stipodae</taxon>
        <taxon>Brachypodieae</taxon>
        <taxon>Brachypodium</taxon>
    </lineage>
</organism>
<dbReference type="EnsemblPlants" id="PNT75542">
    <property type="protein sequence ID" value="PNT75542"/>
    <property type="gene ID" value="BRADI_1g34335v3"/>
</dbReference>
<dbReference type="InParanoid" id="A0A2K2DMP4"/>
<evidence type="ECO:0000313" key="3">
    <source>
        <dbReference type="Proteomes" id="UP000008810"/>
    </source>
</evidence>
<proteinExistence type="predicted"/>
<protein>
    <submittedName>
        <fullName evidence="1 2">Uncharacterized protein</fullName>
    </submittedName>
</protein>
<evidence type="ECO:0000313" key="1">
    <source>
        <dbReference type="EMBL" id="PNT75542.1"/>
    </source>
</evidence>
<sequence>MTPPSIMGRWGPECWPTTVRHVETSLLLFYDPAGSCGDHSVSCPCEADERPTGGGRKMQWRHA</sequence>
<gene>
    <name evidence="1" type="ORF">BRADI_1g34335v3</name>
</gene>
<reference evidence="2" key="3">
    <citation type="submission" date="2018-08" db="UniProtKB">
        <authorList>
            <consortium name="EnsemblPlants"/>
        </authorList>
    </citation>
    <scope>IDENTIFICATION</scope>
    <source>
        <strain evidence="2">cv. Bd21</strain>
    </source>
</reference>